<organism evidence="2">
    <name type="scientific">Ficedula parva Genomoviridae sp</name>
    <dbReference type="NCBI Taxonomy" id="2814952"/>
    <lineage>
        <taxon>Viruses</taxon>
        <taxon>Monodnaviria</taxon>
        <taxon>Shotokuvirae</taxon>
        <taxon>Cressdnaviricota</taxon>
        <taxon>Repensiviricetes</taxon>
        <taxon>Geplafuvirales</taxon>
        <taxon>Genomoviridae</taxon>
    </lineage>
</organism>
<evidence type="ECO:0000256" key="1">
    <source>
        <dbReference type="SAM" id="MobiDB-lite"/>
    </source>
</evidence>
<feature type="region of interest" description="Disordered" evidence="1">
    <location>
        <begin position="26"/>
        <end position="48"/>
    </location>
</feature>
<protein>
    <submittedName>
        <fullName evidence="2">Capsid protein</fullName>
    </submittedName>
</protein>
<reference evidence="2" key="1">
    <citation type="submission" date="2020-10" db="EMBL/GenBank/DDBJ databases">
        <title>CRESS DNA virus dark matter in the feces of wild birds.</title>
        <authorList>
            <person name="Yang S."/>
            <person name="Zhang W."/>
        </authorList>
    </citation>
    <scope>NUCLEOTIDE SEQUENCE</scope>
    <source>
        <strain evidence="2">Fcc172gen20</strain>
    </source>
</reference>
<name>A0A8E7G1J9_9VIRU</name>
<accession>A0A8E7G1J9</accession>
<evidence type="ECO:0000313" key="2">
    <source>
        <dbReference type="EMBL" id="QVW56461.1"/>
    </source>
</evidence>
<sequence>MLNISKTCPNKMPRYYPKRRSYSYAKRRTPTKRAKVSPRRRSYGKKKYGGKLTKKRVLNMTSVKKRDTMLSWTNSTGSSQTGGTTYSTNAAVINGGLSDIQVACFVWCATARDNTVSSTGNQGTTFNTATRTSSSPYMVGLKESIEIQCNTGMPWQWRRICFTYKGPILTNSTSFAMAIETSNGWMRVVNQLAGNPGSDPQYSFFVKLFKGQNLADWVDPMIAKTDNSRVTVKYDKTITLASGNEDGFIRKYNRYHPMNKTLVYDDDEVGGGVNAATYSTEGKAGMGDYYVVDIIRARQGSSTTDQLTFRPEATLYWHEK</sequence>
<proteinExistence type="predicted"/>
<dbReference type="EMBL" id="MW182931">
    <property type="protein sequence ID" value="QVW56461.1"/>
    <property type="molecule type" value="Genomic_DNA"/>
</dbReference>